<evidence type="ECO:0000256" key="5">
    <source>
        <dbReference type="ARBA" id="ARBA00022519"/>
    </source>
</evidence>
<evidence type="ECO:0000256" key="1">
    <source>
        <dbReference type="ARBA" id="ARBA00004429"/>
    </source>
</evidence>
<dbReference type="Proteomes" id="UP000005709">
    <property type="component" value="Unassembled WGS sequence"/>
</dbReference>
<dbReference type="InterPro" id="IPR004668">
    <property type="entry name" value="Anaer_Dcu_memb_transpt"/>
</dbReference>
<organism evidence="10 11">
    <name type="scientific">Campylobacter gracilis RM3268</name>
    <dbReference type="NCBI Taxonomy" id="553220"/>
    <lineage>
        <taxon>Bacteria</taxon>
        <taxon>Pseudomonadati</taxon>
        <taxon>Campylobacterota</taxon>
        <taxon>Epsilonproteobacteria</taxon>
        <taxon>Campylobacterales</taxon>
        <taxon>Campylobacteraceae</taxon>
        <taxon>Campylobacter</taxon>
    </lineage>
</organism>
<dbReference type="AlphaFoldDB" id="C8PGZ7"/>
<evidence type="ECO:0000256" key="3">
    <source>
        <dbReference type="ARBA" id="ARBA00022448"/>
    </source>
</evidence>
<evidence type="ECO:0000256" key="9">
    <source>
        <dbReference type="SAM" id="Phobius"/>
    </source>
</evidence>
<evidence type="ECO:0000256" key="2">
    <source>
        <dbReference type="ARBA" id="ARBA00006413"/>
    </source>
</evidence>
<keyword evidence="5" id="KW-0997">Cell inner membrane</keyword>
<gene>
    <name evidence="10" type="primary">dcuB</name>
    <name evidence="10" type="ORF">CAMGR0001_2185</name>
</gene>
<feature type="transmembrane region" description="Helical" evidence="9">
    <location>
        <begin position="182"/>
        <end position="206"/>
    </location>
</feature>
<evidence type="ECO:0000313" key="11">
    <source>
        <dbReference type="Proteomes" id="UP000005709"/>
    </source>
</evidence>
<evidence type="ECO:0000256" key="4">
    <source>
        <dbReference type="ARBA" id="ARBA00022475"/>
    </source>
</evidence>
<reference evidence="10 11" key="1">
    <citation type="submission" date="2009-07" db="EMBL/GenBank/DDBJ databases">
        <authorList>
            <person name="Madupu R."/>
            <person name="Sebastian Y."/>
            <person name="Durkin A.S."/>
            <person name="Torralba M."/>
            <person name="Methe B."/>
            <person name="Sutton G.G."/>
            <person name="Strausberg R.L."/>
            <person name="Nelson K.E."/>
        </authorList>
    </citation>
    <scope>NUCLEOTIDE SEQUENCE [LARGE SCALE GENOMIC DNA]</scope>
    <source>
        <strain evidence="10 11">RM3268</strain>
    </source>
</reference>
<comment type="similarity">
    <text evidence="2">Belongs to the DcuA/DcuB transporter (TC 2.A.13.1) family.</text>
</comment>
<dbReference type="GO" id="GO:0015556">
    <property type="term" value="F:C4-dicarboxylate transmembrane transporter activity"/>
    <property type="evidence" value="ECO:0007669"/>
    <property type="project" value="InterPro"/>
</dbReference>
<evidence type="ECO:0000313" key="10">
    <source>
        <dbReference type="EMBL" id="EEV17818.1"/>
    </source>
</evidence>
<feature type="transmembrane region" description="Helical" evidence="9">
    <location>
        <begin position="12"/>
        <end position="28"/>
    </location>
</feature>
<feature type="transmembrane region" description="Helical" evidence="9">
    <location>
        <begin position="58"/>
        <end position="78"/>
    </location>
</feature>
<keyword evidence="4" id="KW-1003">Cell membrane</keyword>
<feature type="transmembrane region" description="Helical" evidence="9">
    <location>
        <begin position="245"/>
        <end position="265"/>
    </location>
</feature>
<feature type="transmembrane region" description="Helical" evidence="9">
    <location>
        <begin position="376"/>
        <end position="397"/>
    </location>
</feature>
<dbReference type="OrthoDB" id="9770910at2"/>
<dbReference type="eggNOG" id="COG2704">
    <property type="taxonomic scope" value="Bacteria"/>
</dbReference>
<dbReference type="RefSeq" id="WP_005870831.1">
    <property type="nucleotide sequence ID" value="NZ_ACYG01000022.1"/>
</dbReference>
<protein>
    <submittedName>
        <fullName evidence="10">Transporter, anaerobic C4-dicarboxylate uptake (Dcu) family</fullName>
    </submittedName>
</protein>
<comment type="caution">
    <text evidence="10">The sequence shown here is derived from an EMBL/GenBank/DDBJ whole genome shotgun (WGS) entry which is preliminary data.</text>
</comment>
<name>C8PGZ7_9BACT</name>
<sequence>MEFLTSLSESTQFFLQLIIVLGCLFYGAKKGGMALGILGGIGLVILVFGFRLEPGKPAVDVILTILAVVVASATLQATGGLDVMLQIAEKLLRKHPKMVCIIAPTVAWTLTILCGTGHTVYTLLPIIYDVAIKNGIRPERPMAASTISSQLAIIASPVSVAGVSMVAILLGQGVHIEGFSTYLDLLKLTIPSTFIGMLAIGTWSIFRGKDLDKDPEFQEKIKDPEQKKYIYGESTTLLGQKLPRIKWICMWIFLATIALVAVLGYEKSLRPAWTKNVPGKSVEIIVDKKMVKNITIKDGQVISMVDGGKVVSNVKESKAKDATKFNSVEIYDKDKKLTQSIVSQDGNVVITTGDKSESIANASIVVKDTMKKTTNLNMVLTIQIFMLLAASIMMIASGIKAGNIAKNEIFHSGMIALVAIYGISWMAETMFTAHIEMLKASLGEVVKAYPWTYIIVSLLISKFLNSQAAAIATFVPLAVTIGIDPGLIIAFAPACYGYYILPTYPSDLAAIQFDRSGTTHIGRFVINHSFIFPGLIGVLTACGVGFVLAHLYGYL</sequence>
<dbReference type="NCBIfam" id="NF009136">
    <property type="entry name" value="PRK12489.1"/>
    <property type="match status" value="1"/>
</dbReference>
<keyword evidence="6 9" id="KW-0812">Transmembrane</keyword>
<dbReference type="EMBL" id="ACYG01000022">
    <property type="protein sequence ID" value="EEV17818.1"/>
    <property type="molecule type" value="Genomic_DNA"/>
</dbReference>
<feature type="transmembrane region" description="Helical" evidence="9">
    <location>
        <begin position="147"/>
        <end position="170"/>
    </location>
</feature>
<feature type="transmembrane region" description="Helical" evidence="9">
    <location>
        <begin position="35"/>
        <end position="52"/>
    </location>
</feature>
<dbReference type="Pfam" id="PF03605">
    <property type="entry name" value="DcuA_DcuB"/>
    <property type="match status" value="2"/>
</dbReference>
<feature type="transmembrane region" description="Helical" evidence="9">
    <location>
        <begin position="530"/>
        <end position="552"/>
    </location>
</feature>
<evidence type="ECO:0000256" key="8">
    <source>
        <dbReference type="ARBA" id="ARBA00023136"/>
    </source>
</evidence>
<keyword evidence="7 9" id="KW-1133">Transmembrane helix</keyword>
<keyword evidence="3" id="KW-0813">Transport</keyword>
<dbReference type="PANTHER" id="PTHR36106">
    <property type="entry name" value="ANAEROBIC C4-DICARBOXYLATE TRANSPORTER DCUB"/>
    <property type="match status" value="1"/>
</dbReference>
<dbReference type="GO" id="GO:0005886">
    <property type="term" value="C:plasma membrane"/>
    <property type="evidence" value="ECO:0007669"/>
    <property type="project" value="UniProtKB-SubCell"/>
</dbReference>
<dbReference type="PANTHER" id="PTHR36106:SF3">
    <property type="entry name" value="ANAEROBIC C4-DICARBOXYLATE TRANSPORTER DCUB"/>
    <property type="match status" value="1"/>
</dbReference>
<feature type="transmembrane region" description="Helical" evidence="9">
    <location>
        <begin position="99"/>
        <end position="127"/>
    </location>
</feature>
<proteinExistence type="inferred from homology"/>
<comment type="subcellular location">
    <subcellularLocation>
        <location evidence="1">Cell inner membrane</location>
        <topology evidence="1">Multi-pass membrane protein</topology>
    </subcellularLocation>
</comment>
<accession>C8PGZ7</accession>
<keyword evidence="8 9" id="KW-0472">Membrane</keyword>
<evidence type="ECO:0000256" key="6">
    <source>
        <dbReference type="ARBA" id="ARBA00022692"/>
    </source>
</evidence>
<evidence type="ECO:0000256" key="7">
    <source>
        <dbReference type="ARBA" id="ARBA00022989"/>
    </source>
</evidence>
<keyword evidence="11" id="KW-1185">Reference proteome</keyword>
<feature type="transmembrane region" description="Helical" evidence="9">
    <location>
        <begin position="470"/>
        <end position="492"/>
    </location>
</feature>
<feature type="transmembrane region" description="Helical" evidence="9">
    <location>
        <begin position="409"/>
        <end position="427"/>
    </location>
</feature>
<dbReference type="STRING" id="824.CGRAC_1986"/>